<evidence type="ECO:0000256" key="12">
    <source>
        <dbReference type="SAM" id="MobiDB-lite"/>
    </source>
</evidence>
<evidence type="ECO:0000313" key="17">
    <source>
        <dbReference type="Proteomes" id="UP001183604"/>
    </source>
</evidence>
<gene>
    <name evidence="15" type="ORF">J2S69_000717</name>
    <name evidence="14" type="ORF">O2L01_10340</name>
</gene>
<dbReference type="GO" id="GO:0004674">
    <property type="term" value="F:protein serine/threonine kinase activity"/>
    <property type="evidence" value="ECO:0007669"/>
    <property type="project" value="UniProtKB-KW"/>
</dbReference>
<keyword evidence="17" id="KW-1185">Reference proteome</keyword>
<dbReference type="InterPro" id="IPR011009">
    <property type="entry name" value="Kinase-like_dom_sf"/>
</dbReference>
<dbReference type="EMBL" id="JAVDYD010000001">
    <property type="protein sequence ID" value="MDR7336998.1"/>
    <property type="molecule type" value="Genomic_DNA"/>
</dbReference>
<dbReference type="GO" id="GO:0005524">
    <property type="term" value="F:ATP binding"/>
    <property type="evidence" value="ECO:0007669"/>
    <property type="project" value="UniProtKB-KW"/>
</dbReference>
<dbReference type="Gene3D" id="3.30.200.20">
    <property type="entry name" value="Phosphorylase Kinase, domain 1"/>
    <property type="match status" value="1"/>
</dbReference>
<evidence type="ECO:0000256" key="8">
    <source>
        <dbReference type="ARBA" id="ARBA00022840"/>
    </source>
</evidence>
<keyword evidence="9" id="KW-0460">Magnesium</keyword>
<evidence type="ECO:0000256" key="9">
    <source>
        <dbReference type="ARBA" id="ARBA00022842"/>
    </source>
</evidence>
<dbReference type="SMART" id="SM00090">
    <property type="entry name" value="RIO"/>
    <property type="match status" value="1"/>
</dbReference>
<evidence type="ECO:0000256" key="10">
    <source>
        <dbReference type="ARBA" id="ARBA00047899"/>
    </source>
</evidence>
<keyword evidence="7 14" id="KW-0418">Kinase</keyword>
<keyword evidence="4 15" id="KW-0808">Transferase</keyword>
<dbReference type="AlphaFoldDB" id="A0A9X3PJV5"/>
<reference evidence="15 17" key="2">
    <citation type="submission" date="2023-07" db="EMBL/GenBank/DDBJ databases">
        <title>Sequencing the genomes of 1000 actinobacteria strains.</title>
        <authorList>
            <person name="Klenk H.-P."/>
        </authorList>
    </citation>
    <scope>NUCLEOTIDE SEQUENCE [LARGE SCALE GENOMIC DNA]</scope>
    <source>
        <strain evidence="15 17">DSM 44724</strain>
    </source>
</reference>
<comment type="catalytic activity">
    <reaction evidence="10">
        <text>L-threonyl-[protein] + ATP = O-phospho-L-threonyl-[protein] + ADP + H(+)</text>
        <dbReference type="Rhea" id="RHEA:46608"/>
        <dbReference type="Rhea" id="RHEA-COMP:11060"/>
        <dbReference type="Rhea" id="RHEA-COMP:11605"/>
        <dbReference type="ChEBI" id="CHEBI:15378"/>
        <dbReference type="ChEBI" id="CHEBI:30013"/>
        <dbReference type="ChEBI" id="CHEBI:30616"/>
        <dbReference type="ChEBI" id="CHEBI:61977"/>
        <dbReference type="ChEBI" id="CHEBI:456216"/>
        <dbReference type="EC" id="2.7.11.1"/>
    </reaction>
</comment>
<proteinExistence type="inferred from homology"/>
<evidence type="ECO:0000256" key="11">
    <source>
        <dbReference type="ARBA" id="ARBA00048679"/>
    </source>
</evidence>
<keyword evidence="8" id="KW-0067">ATP-binding</keyword>
<reference evidence="14" key="1">
    <citation type="submission" date="2022-12" db="EMBL/GenBank/DDBJ databases">
        <title>Gycomyces niveus sp.nov., a novel actinomycete isolated from soil in Shouguang.</title>
        <authorList>
            <person name="Yang X."/>
        </authorList>
    </citation>
    <scope>NUCLEOTIDE SEQUENCE</scope>
    <source>
        <strain evidence="14">DSM 44724</strain>
    </source>
</reference>
<dbReference type="EC" id="2.7.11.1" evidence="2"/>
<organism evidence="14 16">
    <name type="scientific">Glycomyces lechevalierae</name>
    <dbReference type="NCBI Taxonomy" id="256034"/>
    <lineage>
        <taxon>Bacteria</taxon>
        <taxon>Bacillati</taxon>
        <taxon>Actinomycetota</taxon>
        <taxon>Actinomycetes</taxon>
        <taxon>Glycomycetales</taxon>
        <taxon>Glycomycetaceae</taxon>
        <taxon>Glycomyces</taxon>
    </lineage>
</organism>
<dbReference type="EMBL" id="JAPZVQ010000004">
    <property type="protein sequence ID" value="MDA1385385.1"/>
    <property type="molecule type" value="Genomic_DNA"/>
</dbReference>
<keyword evidence="6" id="KW-0547">Nucleotide-binding</keyword>
<evidence type="ECO:0000259" key="13">
    <source>
        <dbReference type="SMART" id="SM00090"/>
    </source>
</evidence>
<name>A0A9X3PJV5_9ACTN</name>
<evidence type="ECO:0000313" key="15">
    <source>
        <dbReference type="EMBL" id="MDR7336998.1"/>
    </source>
</evidence>
<dbReference type="GO" id="GO:0046872">
    <property type="term" value="F:metal ion binding"/>
    <property type="evidence" value="ECO:0007669"/>
    <property type="project" value="UniProtKB-KW"/>
</dbReference>
<accession>A0A9X3PJV5</accession>
<dbReference type="InterPro" id="IPR051272">
    <property type="entry name" value="RIO-type_Ser/Thr_kinase"/>
</dbReference>
<comment type="similarity">
    <text evidence="1">Belongs to the protein kinase superfamily. RIO-type Ser/Thr kinase family.</text>
</comment>
<dbReference type="Proteomes" id="UP001145799">
    <property type="component" value="Unassembled WGS sequence"/>
</dbReference>
<evidence type="ECO:0000256" key="6">
    <source>
        <dbReference type="ARBA" id="ARBA00022741"/>
    </source>
</evidence>
<evidence type="ECO:0000313" key="16">
    <source>
        <dbReference type="Proteomes" id="UP001145799"/>
    </source>
</evidence>
<dbReference type="InterPro" id="IPR000687">
    <property type="entry name" value="RIO_kinase"/>
</dbReference>
<evidence type="ECO:0000256" key="5">
    <source>
        <dbReference type="ARBA" id="ARBA00022723"/>
    </source>
</evidence>
<protein>
    <recommendedName>
        <fullName evidence="2">non-specific serine/threonine protein kinase</fullName>
        <ecNumber evidence="2">2.7.11.1</ecNumber>
    </recommendedName>
</protein>
<dbReference type="Pfam" id="PF01163">
    <property type="entry name" value="RIO1"/>
    <property type="match status" value="1"/>
</dbReference>
<feature type="region of interest" description="Disordered" evidence="12">
    <location>
        <begin position="1"/>
        <end position="23"/>
    </location>
</feature>
<dbReference type="RefSeq" id="WP_270121844.1">
    <property type="nucleotide sequence ID" value="NZ_BAAAOM010000002.1"/>
</dbReference>
<keyword evidence="3" id="KW-0723">Serine/threonine-protein kinase</keyword>
<comment type="catalytic activity">
    <reaction evidence="11">
        <text>L-seryl-[protein] + ATP = O-phospho-L-seryl-[protein] + ADP + H(+)</text>
        <dbReference type="Rhea" id="RHEA:17989"/>
        <dbReference type="Rhea" id="RHEA-COMP:9863"/>
        <dbReference type="Rhea" id="RHEA-COMP:11604"/>
        <dbReference type="ChEBI" id="CHEBI:15378"/>
        <dbReference type="ChEBI" id="CHEBI:29999"/>
        <dbReference type="ChEBI" id="CHEBI:30616"/>
        <dbReference type="ChEBI" id="CHEBI:83421"/>
        <dbReference type="ChEBI" id="CHEBI:456216"/>
        <dbReference type="EC" id="2.7.11.1"/>
    </reaction>
</comment>
<keyword evidence="5" id="KW-0479">Metal-binding</keyword>
<dbReference type="InterPro" id="IPR018934">
    <property type="entry name" value="RIO_dom"/>
</dbReference>
<dbReference type="Gene3D" id="1.10.510.10">
    <property type="entry name" value="Transferase(Phosphotransferase) domain 1"/>
    <property type="match status" value="1"/>
</dbReference>
<sequence>MARKSDFSDSFQSTKRGRRKFDDDEVFTAEDQARFEEMRTVFDEMPQDDGPPAGDRWSIWWDSEPLQRGPEPRPAWVITDHGAVDYELGVLKTGKEADVFLIERALPGSDRAVIMASKRYRSAEHTQFNRAGDYMAGRGAKRSRDARAMAKRTTFGLEQAAGRWAAAEFDALKTMYNAGVPVPYPVQILGREVLMEFIGDGRTAAPRLAETKPDEVELESLWDQACEALRRMTELGFAHGDLSPYNTVVHDGRLVVLDLPQVVDLYANPLGFDFLTRDVENLGSWFTARGIPRDEVEELQTELKALAAMP</sequence>
<dbReference type="PANTHER" id="PTHR45723">
    <property type="entry name" value="SERINE/THREONINE-PROTEIN KINASE RIO1"/>
    <property type="match status" value="1"/>
</dbReference>
<dbReference type="SUPFAM" id="SSF56112">
    <property type="entry name" value="Protein kinase-like (PK-like)"/>
    <property type="match status" value="1"/>
</dbReference>
<evidence type="ECO:0000256" key="3">
    <source>
        <dbReference type="ARBA" id="ARBA00022527"/>
    </source>
</evidence>
<evidence type="ECO:0000256" key="4">
    <source>
        <dbReference type="ARBA" id="ARBA00022679"/>
    </source>
</evidence>
<feature type="domain" description="RIO kinase" evidence="13">
    <location>
        <begin position="62"/>
        <end position="305"/>
    </location>
</feature>
<evidence type="ECO:0000256" key="1">
    <source>
        <dbReference type="ARBA" id="ARBA00009196"/>
    </source>
</evidence>
<comment type="caution">
    <text evidence="14">The sequence shown here is derived from an EMBL/GenBank/DDBJ whole genome shotgun (WGS) entry which is preliminary data.</text>
</comment>
<evidence type="ECO:0000256" key="7">
    <source>
        <dbReference type="ARBA" id="ARBA00022777"/>
    </source>
</evidence>
<dbReference type="Proteomes" id="UP001183604">
    <property type="component" value="Unassembled WGS sequence"/>
</dbReference>
<evidence type="ECO:0000256" key="2">
    <source>
        <dbReference type="ARBA" id="ARBA00012513"/>
    </source>
</evidence>
<evidence type="ECO:0000313" key="14">
    <source>
        <dbReference type="EMBL" id="MDA1385385.1"/>
    </source>
</evidence>